<evidence type="ECO:0000256" key="1">
    <source>
        <dbReference type="SAM" id="MobiDB-lite"/>
    </source>
</evidence>
<protein>
    <submittedName>
        <fullName evidence="2">Uncharacterized protein</fullName>
    </submittedName>
</protein>
<sequence length="75" mass="8499">MQLNPESAHSSRSEVSGKHHQPSKRWTIRVIVCHNLLPSLLRKLREISSLTNYAVQSSRKARRNTPPCPSSHSTI</sequence>
<dbReference type="Gramene" id="KCW76902">
    <property type="protein sequence ID" value="KCW76902"/>
    <property type="gene ID" value="EUGRSUZ_D01247"/>
</dbReference>
<reference evidence="2" key="1">
    <citation type="submission" date="2013-07" db="EMBL/GenBank/DDBJ databases">
        <title>The genome of Eucalyptus grandis.</title>
        <authorList>
            <person name="Schmutz J."/>
            <person name="Hayes R."/>
            <person name="Myburg A."/>
            <person name="Tuskan G."/>
            <person name="Grattapaglia D."/>
            <person name="Rokhsar D.S."/>
        </authorList>
    </citation>
    <scope>NUCLEOTIDE SEQUENCE</scope>
    <source>
        <tissue evidence="2">Leaf extractions</tissue>
    </source>
</reference>
<feature type="region of interest" description="Disordered" evidence="1">
    <location>
        <begin position="54"/>
        <end position="75"/>
    </location>
</feature>
<feature type="region of interest" description="Disordered" evidence="1">
    <location>
        <begin position="1"/>
        <end position="23"/>
    </location>
</feature>
<dbReference type="AlphaFoldDB" id="A0A059CEV5"/>
<dbReference type="EMBL" id="KK198756">
    <property type="protein sequence ID" value="KCW76902.1"/>
    <property type="molecule type" value="Genomic_DNA"/>
</dbReference>
<dbReference type="InParanoid" id="A0A059CEV5"/>
<proteinExistence type="predicted"/>
<gene>
    <name evidence="2" type="ORF">EUGRSUZ_D01247</name>
</gene>
<organism evidence="2">
    <name type="scientific">Eucalyptus grandis</name>
    <name type="common">Flooded gum</name>
    <dbReference type="NCBI Taxonomy" id="71139"/>
    <lineage>
        <taxon>Eukaryota</taxon>
        <taxon>Viridiplantae</taxon>
        <taxon>Streptophyta</taxon>
        <taxon>Embryophyta</taxon>
        <taxon>Tracheophyta</taxon>
        <taxon>Spermatophyta</taxon>
        <taxon>Magnoliopsida</taxon>
        <taxon>eudicotyledons</taxon>
        <taxon>Gunneridae</taxon>
        <taxon>Pentapetalae</taxon>
        <taxon>rosids</taxon>
        <taxon>malvids</taxon>
        <taxon>Myrtales</taxon>
        <taxon>Myrtaceae</taxon>
        <taxon>Myrtoideae</taxon>
        <taxon>Eucalypteae</taxon>
        <taxon>Eucalyptus</taxon>
    </lineage>
</organism>
<evidence type="ECO:0000313" key="2">
    <source>
        <dbReference type="EMBL" id="KCW76902.1"/>
    </source>
</evidence>
<accession>A0A059CEV5</accession>
<name>A0A059CEV5_EUCGR</name>